<comment type="similarity">
    <text evidence="1 2">Belongs to the cytochrome P450 family.</text>
</comment>
<dbReference type="EMBL" id="JBFAUK010000002">
    <property type="protein sequence ID" value="MEV5505499.1"/>
    <property type="molecule type" value="Genomic_DNA"/>
</dbReference>
<sequence length="408" mass="45045">MTPEETVTDLTDPRTFDEQDLAGYWRRLRAEEPVHWHPPAPGRPGFWVVSRHADILPVYRDNETFTSERGNVLTTLLSGGDSAAGHMLPVTDGHRHRELRKIILRAFAPRTLDRVAATVRANTRALVAAAVELGTCDFATDIADRIPMGTICDLLGVPTADRPFLLDLTHHALSSDTKGADEREAVGARNEILLYFGELLEQRRAAPGEDVISMLAHSEIDGRPLPEDDIVLNCYSLIIGGDETSRLSMIEAAAALARHGEQWQRLRDGRVDPATAVEEVLRWASPTLHFGRTCTRPARIAGTPIAEGDIVTLWHCSANRDETVFADPHAFRLDRTPNKHLAFGHGPHFCLGAYLARVEIGALLTALRDFADDLEVTGEARRIHSAFLTGYSSLPVRFQRKAATGTRL</sequence>
<dbReference type="InterPro" id="IPR002397">
    <property type="entry name" value="Cyt_P450_B"/>
</dbReference>
<dbReference type="InterPro" id="IPR001128">
    <property type="entry name" value="Cyt_P450"/>
</dbReference>
<keyword evidence="2" id="KW-0479">Metal-binding</keyword>
<evidence type="ECO:0000256" key="1">
    <source>
        <dbReference type="ARBA" id="ARBA00010617"/>
    </source>
</evidence>
<accession>A0ABV3JT55</accession>
<dbReference type="Proteomes" id="UP001552594">
    <property type="component" value="Unassembled WGS sequence"/>
</dbReference>
<keyword evidence="2" id="KW-0349">Heme</keyword>
<dbReference type="Gene3D" id="1.10.630.10">
    <property type="entry name" value="Cytochrome P450"/>
    <property type="match status" value="1"/>
</dbReference>
<organism evidence="3 4">
    <name type="scientific">Streptomyces orinoci</name>
    <name type="common">Streptoverticillium orinoci</name>
    <dbReference type="NCBI Taxonomy" id="67339"/>
    <lineage>
        <taxon>Bacteria</taxon>
        <taxon>Bacillati</taxon>
        <taxon>Actinomycetota</taxon>
        <taxon>Actinomycetes</taxon>
        <taxon>Kitasatosporales</taxon>
        <taxon>Streptomycetaceae</taxon>
        <taxon>Streptomyces</taxon>
    </lineage>
</organism>
<evidence type="ECO:0000256" key="2">
    <source>
        <dbReference type="RuleBase" id="RU000461"/>
    </source>
</evidence>
<dbReference type="PANTHER" id="PTHR46696">
    <property type="entry name" value="P450, PUTATIVE (EUROFUNG)-RELATED"/>
    <property type="match status" value="1"/>
</dbReference>
<keyword evidence="4" id="KW-1185">Reference proteome</keyword>
<evidence type="ECO:0000313" key="4">
    <source>
        <dbReference type="Proteomes" id="UP001552594"/>
    </source>
</evidence>
<dbReference type="Pfam" id="PF00067">
    <property type="entry name" value="p450"/>
    <property type="match status" value="1"/>
</dbReference>
<dbReference type="RefSeq" id="WP_109278661.1">
    <property type="nucleotide sequence ID" value="NZ_JBFAUK010000002.1"/>
</dbReference>
<dbReference type="InterPro" id="IPR017972">
    <property type="entry name" value="Cyt_P450_CS"/>
</dbReference>
<comment type="caution">
    <text evidence="3">The sequence shown here is derived from an EMBL/GenBank/DDBJ whole genome shotgun (WGS) entry which is preliminary data.</text>
</comment>
<gene>
    <name evidence="3" type="ORF">AB0L16_03355</name>
</gene>
<name>A0ABV3JT55_STRON</name>
<keyword evidence="2" id="KW-0408">Iron</keyword>
<dbReference type="CDD" id="cd11033">
    <property type="entry name" value="CYP142-like"/>
    <property type="match status" value="1"/>
</dbReference>
<protein>
    <submittedName>
        <fullName evidence="3">Cytochrome P450</fullName>
    </submittedName>
</protein>
<proteinExistence type="inferred from homology"/>
<dbReference type="PROSITE" id="PS00086">
    <property type="entry name" value="CYTOCHROME_P450"/>
    <property type="match status" value="1"/>
</dbReference>
<keyword evidence="2" id="KW-0560">Oxidoreductase</keyword>
<keyword evidence="2" id="KW-0503">Monooxygenase</keyword>
<dbReference type="PRINTS" id="PR00359">
    <property type="entry name" value="BP450"/>
</dbReference>
<dbReference type="SUPFAM" id="SSF48264">
    <property type="entry name" value="Cytochrome P450"/>
    <property type="match status" value="1"/>
</dbReference>
<evidence type="ECO:0000313" key="3">
    <source>
        <dbReference type="EMBL" id="MEV5505499.1"/>
    </source>
</evidence>
<reference evidence="3 4" key="1">
    <citation type="submission" date="2024-06" db="EMBL/GenBank/DDBJ databases">
        <title>The Natural Products Discovery Center: Release of the First 8490 Sequenced Strains for Exploring Actinobacteria Biosynthetic Diversity.</title>
        <authorList>
            <person name="Kalkreuter E."/>
            <person name="Kautsar S.A."/>
            <person name="Yang D."/>
            <person name="Bader C.D."/>
            <person name="Teijaro C.N."/>
            <person name="Fluegel L."/>
            <person name="Davis C.M."/>
            <person name="Simpson J.R."/>
            <person name="Lauterbach L."/>
            <person name="Steele A.D."/>
            <person name="Gui C."/>
            <person name="Meng S."/>
            <person name="Li G."/>
            <person name="Viehrig K."/>
            <person name="Ye F."/>
            <person name="Su P."/>
            <person name="Kiefer A.F."/>
            <person name="Nichols A."/>
            <person name="Cepeda A.J."/>
            <person name="Yan W."/>
            <person name="Fan B."/>
            <person name="Jiang Y."/>
            <person name="Adhikari A."/>
            <person name="Zheng C.-J."/>
            <person name="Schuster L."/>
            <person name="Cowan T.M."/>
            <person name="Smanski M.J."/>
            <person name="Chevrette M.G."/>
            <person name="De Carvalho L.P.S."/>
            <person name="Shen B."/>
        </authorList>
    </citation>
    <scope>NUCLEOTIDE SEQUENCE [LARGE SCALE GENOMIC DNA]</scope>
    <source>
        <strain evidence="3 4">NPDC052347</strain>
    </source>
</reference>
<dbReference type="PANTHER" id="PTHR46696:SF4">
    <property type="entry name" value="BIOTIN BIOSYNTHESIS CYTOCHROME P450"/>
    <property type="match status" value="1"/>
</dbReference>
<dbReference type="InterPro" id="IPR036396">
    <property type="entry name" value="Cyt_P450_sf"/>
</dbReference>